<dbReference type="PANTHER" id="PTHR42792:SF1">
    <property type="entry name" value="FLAGELLAR HOOK-ASSOCIATED PROTEIN 3"/>
    <property type="match status" value="1"/>
</dbReference>
<dbReference type="AlphaFoldDB" id="A0A1I2I458"/>
<comment type="similarity">
    <text evidence="3">Belongs to the bacterial flagellin family.</text>
</comment>
<dbReference type="GO" id="GO:0005576">
    <property type="term" value="C:extracellular region"/>
    <property type="evidence" value="ECO:0007669"/>
    <property type="project" value="UniProtKB-SubCell"/>
</dbReference>
<dbReference type="Pfam" id="PF21158">
    <property type="entry name" value="flgK_1st_1"/>
    <property type="match status" value="1"/>
</dbReference>
<dbReference type="NCBIfam" id="TIGR02550">
    <property type="entry name" value="flagell_flgL"/>
    <property type="match status" value="1"/>
</dbReference>
<dbReference type="GO" id="GO:0071973">
    <property type="term" value="P:bacterial-type flagellum-dependent cell motility"/>
    <property type="evidence" value="ECO:0007669"/>
    <property type="project" value="InterPro"/>
</dbReference>
<dbReference type="PANTHER" id="PTHR42792">
    <property type="entry name" value="FLAGELLIN"/>
    <property type="match status" value="1"/>
</dbReference>
<dbReference type="InterPro" id="IPR046358">
    <property type="entry name" value="Flagellin_C"/>
</dbReference>
<keyword evidence="10" id="KW-1185">Reference proteome</keyword>
<gene>
    <name evidence="9" type="ORF">SAMN02799615_03257</name>
</gene>
<dbReference type="InterPro" id="IPR013384">
    <property type="entry name" value="Flagell_FlgL"/>
</dbReference>
<evidence type="ECO:0000259" key="7">
    <source>
        <dbReference type="Pfam" id="PF00700"/>
    </source>
</evidence>
<protein>
    <submittedName>
        <fullName evidence="9">Flagellar hook-associated protein 3 FlgL</fullName>
    </submittedName>
</protein>
<feature type="domain" description="Flagellar hook-associated protein 1 D2-like" evidence="8">
    <location>
        <begin position="197"/>
        <end position="278"/>
    </location>
</feature>
<accession>A0A1I2I458</accession>
<comment type="subcellular location">
    <subcellularLocation>
        <location evidence="1">Bacterial flagellum</location>
    </subcellularLocation>
    <subcellularLocation>
        <location evidence="2">Secreted</location>
    </subcellularLocation>
</comment>
<organism evidence="9 10">
    <name type="scientific">Dyella marensis</name>
    <dbReference type="NCBI Taxonomy" id="500610"/>
    <lineage>
        <taxon>Bacteria</taxon>
        <taxon>Pseudomonadati</taxon>
        <taxon>Pseudomonadota</taxon>
        <taxon>Gammaproteobacteria</taxon>
        <taxon>Lysobacterales</taxon>
        <taxon>Rhodanobacteraceae</taxon>
        <taxon>Dyella</taxon>
    </lineage>
</organism>
<evidence type="ECO:0000256" key="1">
    <source>
        <dbReference type="ARBA" id="ARBA00004365"/>
    </source>
</evidence>
<evidence type="ECO:0000259" key="8">
    <source>
        <dbReference type="Pfam" id="PF21158"/>
    </source>
</evidence>
<dbReference type="GO" id="GO:0005198">
    <property type="term" value="F:structural molecule activity"/>
    <property type="evidence" value="ECO:0007669"/>
    <property type="project" value="InterPro"/>
</dbReference>
<dbReference type="Proteomes" id="UP000199477">
    <property type="component" value="Unassembled WGS sequence"/>
</dbReference>
<dbReference type="InterPro" id="IPR001492">
    <property type="entry name" value="Flagellin"/>
</dbReference>
<feature type="domain" description="Flagellin C-terminal" evidence="7">
    <location>
        <begin position="314"/>
        <end position="394"/>
    </location>
</feature>
<keyword evidence="4" id="KW-0964">Secreted</keyword>
<keyword evidence="9" id="KW-0969">Cilium</keyword>
<evidence type="ECO:0000313" key="9">
    <source>
        <dbReference type="EMBL" id="SFF35696.1"/>
    </source>
</evidence>
<keyword evidence="9" id="KW-0282">Flagellum</keyword>
<dbReference type="GO" id="GO:0009424">
    <property type="term" value="C:bacterial-type flagellum hook"/>
    <property type="evidence" value="ECO:0007669"/>
    <property type="project" value="InterPro"/>
</dbReference>
<dbReference type="Pfam" id="PF00700">
    <property type="entry name" value="Flagellin_C"/>
    <property type="match status" value="1"/>
</dbReference>
<proteinExistence type="inferred from homology"/>
<feature type="domain" description="Flagellin N-terminal" evidence="6">
    <location>
        <begin position="3"/>
        <end position="141"/>
    </location>
</feature>
<evidence type="ECO:0000256" key="2">
    <source>
        <dbReference type="ARBA" id="ARBA00004613"/>
    </source>
</evidence>
<evidence type="ECO:0000256" key="4">
    <source>
        <dbReference type="ARBA" id="ARBA00022525"/>
    </source>
</evidence>
<evidence type="ECO:0000256" key="3">
    <source>
        <dbReference type="ARBA" id="ARBA00005709"/>
    </source>
</evidence>
<evidence type="ECO:0000256" key="5">
    <source>
        <dbReference type="ARBA" id="ARBA00023143"/>
    </source>
</evidence>
<keyword evidence="5" id="KW-0975">Bacterial flagellum</keyword>
<reference evidence="10" key="1">
    <citation type="submission" date="2016-10" db="EMBL/GenBank/DDBJ databases">
        <authorList>
            <person name="Varghese N."/>
            <person name="Submissions S."/>
        </authorList>
    </citation>
    <scope>NUCLEOTIDE SEQUENCE [LARGE SCALE GENOMIC DNA]</scope>
    <source>
        <strain evidence="10">UNC178MFTsu3.1</strain>
    </source>
</reference>
<keyword evidence="9" id="KW-0966">Cell projection</keyword>
<evidence type="ECO:0000313" key="10">
    <source>
        <dbReference type="Proteomes" id="UP000199477"/>
    </source>
</evidence>
<dbReference type="RefSeq" id="WP_026636759.1">
    <property type="nucleotide sequence ID" value="NZ_FONH01000014.1"/>
</dbReference>
<dbReference type="Gene3D" id="1.20.1330.10">
    <property type="entry name" value="f41 fragment of flagellin, N-terminal domain"/>
    <property type="match status" value="1"/>
</dbReference>
<dbReference type="InterPro" id="IPR049119">
    <property type="entry name" value="FlgK_D2-like"/>
</dbReference>
<dbReference type="InterPro" id="IPR001029">
    <property type="entry name" value="Flagellin_N"/>
</dbReference>
<dbReference type="EMBL" id="FONH01000014">
    <property type="protein sequence ID" value="SFF35696.1"/>
    <property type="molecule type" value="Genomic_DNA"/>
</dbReference>
<dbReference type="SUPFAM" id="SSF64518">
    <property type="entry name" value="Phase 1 flagellin"/>
    <property type="match status" value="1"/>
</dbReference>
<dbReference type="STRING" id="500610.SAMN02799615_03257"/>
<evidence type="ECO:0000259" key="6">
    <source>
        <dbReference type="Pfam" id="PF00669"/>
    </source>
</evidence>
<sequence length="396" mass="41219">MRVSTSWMAQQSVSSMLDGQASLSDLQNRISSGKRINQPSDDPVGAARALELGHMDADVAQYQRNITSANARLGLEDQALSTTSDALTRVRTLVLQGINGTQTDQTRADIAAELSQIRTQLMGLANGKDGNGDYLFAGNRTGGQPFSAQGGAVVYNGDDGQRMVAAGPGMQVATGDPGSAVFMNIPTGNGTFQVSSGAGNTGTAVAGTISVADRTQWDDGNYTIAFTSATAYEVRDASNNVVSSGTYADDGNAVVAFRGVQVGISGTPAAGDSFSVGPSGEQDIFSTLDNIIGALKTTGGGPAMKNALNAQFSNLDQAIDTVTQTRAAIGGRMNALDQQQSLNGDLSLQYQGALSDVQDLDYYDAISKLNLQNTALQAAQMTYTKVQGSTLFDYLK</sequence>
<dbReference type="Pfam" id="PF00669">
    <property type="entry name" value="Flagellin_N"/>
    <property type="match status" value="1"/>
</dbReference>
<name>A0A1I2I458_9GAMM</name>